<accession>A0A1L3I6Y2</accession>
<evidence type="ECO:0000313" key="2">
    <source>
        <dbReference type="Proteomes" id="UP000183859"/>
    </source>
</evidence>
<proteinExistence type="predicted"/>
<dbReference type="AlphaFoldDB" id="A0A1L3I6Y2"/>
<gene>
    <name evidence="1" type="ORF">PhaeoP97_02407</name>
</gene>
<evidence type="ECO:0000313" key="1">
    <source>
        <dbReference type="EMBL" id="APG47801.1"/>
    </source>
</evidence>
<name>A0A1L3I6Y2_9RHOB</name>
<dbReference type="Proteomes" id="UP000183859">
    <property type="component" value="Chromosome"/>
</dbReference>
<sequence>MLHFDEGILKLAKINNLIRLSDEYGIDPKKLENLGVLNPTLAADILVFVDPLLLRKSKIAIFSKDAADAFDKYFEQVIKLVSVIKSEGDKPWKAAFKKLSFPEYGWTKLGYGGDRGAGSGEKTTKALLASAIEVIGIGVQDPDLFTALSVFEEGIGPDRISDMTCHIISGQIVKFNEELANDLGVTAKRYDIKLKNGGNISGTLIPNPYLTEDGPILLVPKDILRDLPLAADWADVSKAIKDNDEHREILSYHIANLWQQKSKQQKAETKEFYTHDKERFQEFLRLLRLAADAPYDFGTDPKGELFWRQLAHQLIELKPFEEWAPKKTGPEKLRECADTCIENVRFLFEKRRYASELYAKGKLRGEKAAQKLFFCVAYAFCKAQKIDIIPEAETDYGPVDFKFSTGFSERLLVEIKLSNNDLKKGYEKQLRLYAEAEETAAAIFLVFDLGGHDEKLNDLLALKNKRKAEGLFAPDIEIIDARLQNSASV</sequence>
<dbReference type="EMBL" id="CP016364">
    <property type="protein sequence ID" value="APG47801.1"/>
    <property type="molecule type" value="Genomic_DNA"/>
</dbReference>
<keyword evidence="2" id="KW-1185">Reference proteome</keyword>
<dbReference type="KEGG" id="php:PhaeoP97_02407"/>
<reference evidence="2" key="1">
    <citation type="submission" date="2016-07" db="EMBL/GenBank/DDBJ databases">
        <title>Phaeobacter portensis sp. nov., a tropodithietic acid producing bacterium isolated from a German harbor.</title>
        <authorList>
            <person name="Freese H.M."/>
            <person name="Bunk B."/>
            <person name="Breider S."/>
            <person name="Brinkhoff T."/>
        </authorList>
    </citation>
    <scope>NUCLEOTIDE SEQUENCE [LARGE SCALE GENOMIC DNA]</scope>
    <source>
        <strain evidence="2">P97</strain>
    </source>
</reference>
<organism evidence="1 2">
    <name type="scientific">Phaeobacter porticola</name>
    <dbReference type="NCBI Taxonomy" id="1844006"/>
    <lineage>
        <taxon>Bacteria</taxon>
        <taxon>Pseudomonadati</taxon>
        <taxon>Pseudomonadota</taxon>
        <taxon>Alphaproteobacteria</taxon>
        <taxon>Rhodobacterales</taxon>
        <taxon>Roseobacteraceae</taxon>
        <taxon>Phaeobacter</taxon>
    </lineage>
</organism>
<protein>
    <submittedName>
        <fullName evidence="1">Uncharacterized protein</fullName>
    </submittedName>
</protein>